<dbReference type="PANTHER" id="PTHR14920">
    <property type="entry name" value="OSMOTIC AVOIDANCE ABNORMAL PROTEIN 1/WD REPEAT MEMBRANE PROTEIN"/>
    <property type="match status" value="1"/>
</dbReference>
<reference evidence="1 2" key="1">
    <citation type="submission" date="2022-01" db="EMBL/GenBank/DDBJ databases">
        <title>A chromosomal length assembly of Cordylochernes scorpioides.</title>
        <authorList>
            <person name="Zeh D."/>
            <person name="Zeh J."/>
        </authorList>
    </citation>
    <scope>NUCLEOTIDE SEQUENCE [LARGE SCALE GENOMIC DNA]</scope>
    <source>
        <strain evidence="1">IN4F17</strain>
        <tissue evidence="1">Whole Body</tissue>
    </source>
</reference>
<feature type="non-terminal residue" evidence="1">
    <location>
        <position position="173"/>
    </location>
</feature>
<keyword evidence="2" id="KW-1185">Reference proteome</keyword>
<protein>
    <submittedName>
        <fullName evidence="1">WDR19</fullName>
    </submittedName>
</protein>
<dbReference type="PANTHER" id="PTHR14920:SF0">
    <property type="entry name" value="WD REPEAT DOMAIN 19"/>
    <property type="match status" value="1"/>
</dbReference>
<dbReference type="Proteomes" id="UP001235939">
    <property type="component" value="Chromosome 03"/>
</dbReference>
<dbReference type="EMBL" id="CP092865">
    <property type="protein sequence ID" value="UYV64331.1"/>
    <property type="molecule type" value="Genomic_DNA"/>
</dbReference>
<organism evidence="1 2">
    <name type="scientific">Cordylochernes scorpioides</name>
    <dbReference type="NCBI Taxonomy" id="51811"/>
    <lineage>
        <taxon>Eukaryota</taxon>
        <taxon>Metazoa</taxon>
        <taxon>Ecdysozoa</taxon>
        <taxon>Arthropoda</taxon>
        <taxon>Chelicerata</taxon>
        <taxon>Arachnida</taxon>
        <taxon>Pseudoscorpiones</taxon>
        <taxon>Cheliferoidea</taxon>
        <taxon>Chernetidae</taxon>
        <taxon>Cordylochernes</taxon>
    </lineage>
</organism>
<dbReference type="InterPro" id="IPR040379">
    <property type="entry name" value="WDR19/dyf-2"/>
</dbReference>
<dbReference type="Pfam" id="PF23146">
    <property type="entry name" value="Zf_IFT144_1st"/>
    <property type="match status" value="1"/>
</dbReference>
<gene>
    <name evidence="1" type="ORF">LAZ67_3000316</name>
</gene>
<sequence>MSAPCPPWGPSQECSYAYPSSQSHQQVSHPEVSTVTSVLSCRFYCIKKNLQRDSSSHDFFLLLMILQVQLIIVDDSHFSVPDIVPLLTSTVIECNRSGLKDSAFSHAALLMRPEYRNQIDPKYRKKMEAIVRKPQRGEEDEPLTPCPYCGGLLAETELLCPQCRNTLPYCIVT</sequence>
<evidence type="ECO:0000313" key="1">
    <source>
        <dbReference type="EMBL" id="UYV64331.1"/>
    </source>
</evidence>
<name>A0ABY6K645_9ARAC</name>
<evidence type="ECO:0000313" key="2">
    <source>
        <dbReference type="Proteomes" id="UP001235939"/>
    </source>
</evidence>
<accession>A0ABY6K645</accession>
<proteinExistence type="predicted"/>